<reference evidence="1" key="1">
    <citation type="submission" date="2024-05" db="EMBL/GenBank/DDBJ databases">
        <title>Whole genome shotgun sequence of Streptomyces violascens NBRC 12920.</title>
        <authorList>
            <person name="Komaki H."/>
            <person name="Tamura T."/>
        </authorList>
    </citation>
    <scope>NUCLEOTIDE SEQUENCE</scope>
    <source>
        <strain evidence="1">NBRC 12920</strain>
    </source>
</reference>
<dbReference type="Proteomes" id="UP001050808">
    <property type="component" value="Unassembled WGS sequence"/>
</dbReference>
<protein>
    <submittedName>
        <fullName evidence="1">Uncharacterized protein</fullName>
    </submittedName>
</protein>
<organism evidence="1 2">
    <name type="scientific">Streptomyces violascens</name>
    <dbReference type="NCBI Taxonomy" id="67381"/>
    <lineage>
        <taxon>Bacteria</taxon>
        <taxon>Bacillati</taxon>
        <taxon>Actinomycetota</taxon>
        <taxon>Actinomycetes</taxon>
        <taxon>Kitasatosporales</taxon>
        <taxon>Streptomycetaceae</taxon>
        <taxon>Streptomyces</taxon>
    </lineage>
</organism>
<keyword evidence="2" id="KW-1185">Reference proteome</keyword>
<evidence type="ECO:0000313" key="1">
    <source>
        <dbReference type="EMBL" id="GHI41231.1"/>
    </source>
</evidence>
<name>A0ABQ3QVB8_9ACTN</name>
<gene>
    <name evidence="1" type="ORF">Sviol_56390</name>
</gene>
<accession>A0ABQ3QVB8</accession>
<proteinExistence type="predicted"/>
<comment type="caution">
    <text evidence="1">The sequence shown here is derived from an EMBL/GenBank/DDBJ whole genome shotgun (WGS) entry which is preliminary data.</text>
</comment>
<evidence type="ECO:0000313" key="2">
    <source>
        <dbReference type="Proteomes" id="UP001050808"/>
    </source>
</evidence>
<dbReference type="EMBL" id="BNDY01000017">
    <property type="protein sequence ID" value="GHI41231.1"/>
    <property type="molecule type" value="Genomic_DNA"/>
</dbReference>
<sequence>MSPGGVVGGDSRLARVRTMQVGWESSWDGRLTEFPALEGSPRLATDVGWGSLCLLSVTSRKRRIGAGRGRNGA</sequence>